<dbReference type="Gene3D" id="2.180.10.10">
    <property type="entry name" value="RHS repeat-associated core"/>
    <property type="match status" value="1"/>
</dbReference>
<reference evidence="2" key="1">
    <citation type="submission" date="2016-10" db="EMBL/GenBank/DDBJ databases">
        <authorList>
            <person name="Varghese N."/>
            <person name="Submissions S."/>
        </authorList>
    </citation>
    <scope>NUCLEOTIDE SEQUENCE [LARGE SCALE GENOMIC DNA]</scope>
    <source>
        <strain evidence="2">DSM 17298</strain>
    </source>
</reference>
<dbReference type="Proteomes" id="UP000236736">
    <property type="component" value="Unassembled WGS sequence"/>
</dbReference>
<dbReference type="AlphaFoldDB" id="A0A1H6ASK7"/>
<accession>A0A1H6ASK7</accession>
<organism evidence="1 2">
    <name type="scientific">Algoriphagus boritolerans DSM 17298 = JCM 18970</name>
    <dbReference type="NCBI Taxonomy" id="1120964"/>
    <lineage>
        <taxon>Bacteria</taxon>
        <taxon>Pseudomonadati</taxon>
        <taxon>Bacteroidota</taxon>
        <taxon>Cytophagia</taxon>
        <taxon>Cytophagales</taxon>
        <taxon>Cyclobacteriaceae</taxon>
        <taxon>Algoriphagus</taxon>
    </lineage>
</organism>
<evidence type="ECO:0000313" key="2">
    <source>
        <dbReference type="Proteomes" id="UP000236736"/>
    </source>
</evidence>
<gene>
    <name evidence="1" type="ORF">SAMN03080598_04293</name>
</gene>
<protein>
    <submittedName>
        <fullName evidence="1">RHS repeat-associated core domain-containing protein</fullName>
    </submittedName>
</protein>
<proteinExistence type="predicted"/>
<evidence type="ECO:0000313" key="1">
    <source>
        <dbReference type="EMBL" id="SEG51392.1"/>
    </source>
</evidence>
<dbReference type="NCBIfam" id="TIGR03696">
    <property type="entry name" value="Rhs_assc_core"/>
    <property type="match status" value="1"/>
</dbReference>
<dbReference type="InterPro" id="IPR022385">
    <property type="entry name" value="Rhs_assc_core"/>
</dbReference>
<name>A0A1H6ASK7_9BACT</name>
<sequence>METFVVNETSEDVWFDNMMLMSISSPIAQETHYDPWGLELTGIGFQYGGIKVNNWKFQGQESIDDLGLNWSSFKWRNHQPDIGRFFNIDPLSDKYVHNSPYAFSENKVTSHVELEGLEASPIHPSYGLNNITETFRRAAVDIGNSIDKTYLSLSTTYSQIISTAKVNLGLMEVKSTTSVDVNNTVSVSSNFADFLTPVQGSNGDLKSKNSSLFNFNTESTIETVTETSSDLSTNMLDIETSSVFSLDLSNGNSKENKDLSIGKAGLSLFNSTENNNNKQSNTTGIRYSLDVDLNRSKFNLTIEAGKKDEK</sequence>
<keyword evidence="2" id="KW-1185">Reference proteome</keyword>
<dbReference type="STRING" id="1120964.GCA_001313265_07807"/>
<dbReference type="EMBL" id="FNVR01000059">
    <property type="protein sequence ID" value="SEG51392.1"/>
    <property type="molecule type" value="Genomic_DNA"/>
</dbReference>